<evidence type="ECO:0000256" key="1">
    <source>
        <dbReference type="SAM" id="SignalP"/>
    </source>
</evidence>
<dbReference type="Proteomes" id="UP000621540">
    <property type="component" value="Unassembled WGS sequence"/>
</dbReference>
<dbReference type="SUPFAM" id="SSF52266">
    <property type="entry name" value="SGNH hydrolase"/>
    <property type="match status" value="1"/>
</dbReference>
<dbReference type="InterPro" id="IPR013830">
    <property type="entry name" value="SGNH_hydro"/>
</dbReference>
<evidence type="ECO:0000313" key="3">
    <source>
        <dbReference type="EMBL" id="MBC5752504.1"/>
    </source>
</evidence>
<feature type="chain" id="PRO_5045596623" evidence="1">
    <location>
        <begin position="28"/>
        <end position="273"/>
    </location>
</feature>
<proteinExistence type="predicted"/>
<organism evidence="3 4">
    <name type="scientific">Roseburia yibonii</name>
    <dbReference type="NCBI Taxonomy" id="2763063"/>
    <lineage>
        <taxon>Bacteria</taxon>
        <taxon>Bacillati</taxon>
        <taxon>Bacillota</taxon>
        <taxon>Clostridia</taxon>
        <taxon>Lachnospirales</taxon>
        <taxon>Lachnospiraceae</taxon>
        <taxon>Roseburia</taxon>
    </lineage>
</organism>
<name>A0ABR7I6E8_9FIRM</name>
<comment type="caution">
    <text evidence="3">The sequence shown here is derived from an EMBL/GenBank/DDBJ whole genome shotgun (WGS) entry which is preliminary data.</text>
</comment>
<keyword evidence="1" id="KW-0732">Signal</keyword>
<protein>
    <submittedName>
        <fullName evidence="3">SGNH/GDSL hydrolase family protein</fullName>
    </submittedName>
</protein>
<accession>A0ABR7I6E8</accession>
<dbReference type="CDD" id="cd00229">
    <property type="entry name" value="SGNH_hydrolase"/>
    <property type="match status" value="1"/>
</dbReference>
<dbReference type="RefSeq" id="WP_186981345.1">
    <property type="nucleotide sequence ID" value="NZ_JACOQH010000001.1"/>
</dbReference>
<feature type="domain" description="SGNH hydrolase-type esterase" evidence="2">
    <location>
        <begin position="65"/>
        <end position="259"/>
    </location>
</feature>
<reference evidence="3 4" key="1">
    <citation type="submission" date="2020-08" db="EMBL/GenBank/DDBJ databases">
        <title>Genome public.</title>
        <authorList>
            <person name="Liu C."/>
            <person name="Sun Q."/>
        </authorList>
    </citation>
    <scope>NUCLEOTIDE SEQUENCE [LARGE SCALE GENOMIC DNA]</scope>
    <source>
        <strain evidence="3 4">BX0805</strain>
    </source>
</reference>
<dbReference type="Pfam" id="PF13472">
    <property type="entry name" value="Lipase_GDSL_2"/>
    <property type="match status" value="1"/>
</dbReference>
<dbReference type="GO" id="GO:0016787">
    <property type="term" value="F:hydrolase activity"/>
    <property type="evidence" value="ECO:0007669"/>
    <property type="project" value="UniProtKB-KW"/>
</dbReference>
<dbReference type="InterPro" id="IPR036514">
    <property type="entry name" value="SGNH_hydro_sf"/>
</dbReference>
<keyword evidence="3" id="KW-0378">Hydrolase</keyword>
<gene>
    <name evidence="3" type="ORF">H8Z76_00435</name>
</gene>
<keyword evidence="4" id="KW-1185">Reference proteome</keyword>
<sequence length="273" mass="30235">MKKKRMFAAGMFAIMIALTAGCGSAHGGQTNGKGTISSTQKTAGTEVKDGVKNELQHSAPYNYLAIGNSVTHWDGKPEERNKIWWSDYGMAADRPENDYVHLVAAHLSEKRNHVEFQSVCFQDWETNEAGDRDSYLKDLDDVLSEDLDLITVQLGENITEDTPVTVKDYTNLIDYLKKEAPDAKIIFLGQILWNNDEVQSIKQQAAAEYGIPFINLDDVRTGAQYQAGMGTQVLGDDGELHAINNEVVAAHPNNSGMQVIADRIDQTVDTWLN</sequence>
<feature type="signal peptide" evidence="1">
    <location>
        <begin position="1"/>
        <end position="27"/>
    </location>
</feature>
<dbReference type="Gene3D" id="3.40.50.1110">
    <property type="entry name" value="SGNH hydrolase"/>
    <property type="match status" value="1"/>
</dbReference>
<dbReference type="EMBL" id="JACOQH010000001">
    <property type="protein sequence ID" value="MBC5752504.1"/>
    <property type="molecule type" value="Genomic_DNA"/>
</dbReference>
<dbReference type="PROSITE" id="PS51257">
    <property type="entry name" value="PROKAR_LIPOPROTEIN"/>
    <property type="match status" value="1"/>
</dbReference>
<evidence type="ECO:0000259" key="2">
    <source>
        <dbReference type="Pfam" id="PF13472"/>
    </source>
</evidence>
<evidence type="ECO:0000313" key="4">
    <source>
        <dbReference type="Proteomes" id="UP000621540"/>
    </source>
</evidence>